<sequence>MKQLEPSDIEAIADEMLGGCLTINRALAKLDIEEGSETVSDVEEAFADLNIEACEECGFYCESCEIIEDKGCVNCE</sequence>
<reference evidence="1" key="1">
    <citation type="journal article" date="2015" name="Nature">
        <title>Complex archaea that bridge the gap between prokaryotes and eukaryotes.</title>
        <authorList>
            <person name="Spang A."/>
            <person name="Saw J.H."/>
            <person name="Jorgensen S.L."/>
            <person name="Zaremba-Niedzwiedzka K."/>
            <person name="Martijn J."/>
            <person name="Lind A.E."/>
            <person name="van Eijk R."/>
            <person name="Schleper C."/>
            <person name="Guy L."/>
            <person name="Ettema T.J."/>
        </authorList>
    </citation>
    <scope>NUCLEOTIDE SEQUENCE</scope>
</reference>
<evidence type="ECO:0000313" key="1">
    <source>
        <dbReference type="EMBL" id="KKK76518.1"/>
    </source>
</evidence>
<name>A0A0F8Y5F4_9ZZZZ</name>
<proteinExistence type="predicted"/>
<dbReference type="AlphaFoldDB" id="A0A0F8Y5F4"/>
<organism evidence="1">
    <name type="scientific">marine sediment metagenome</name>
    <dbReference type="NCBI Taxonomy" id="412755"/>
    <lineage>
        <taxon>unclassified sequences</taxon>
        <taxon>metagenomes</taxon>
        <taxon>ecological metagenomes</taxon>
    </lineage>
</organism>
<accession>A0A0F8Y5F4</accession>
<dbReference type="EMBL" id="LAZR01055368">
    <property type="protein sequence ID" value="KKK76518.1"/>
    <property type="molecule type" value="Genomic_DNA"/>
</dbReference>
<gene>
    <name evidence="1" type="ORF">LCGC14_2862830</name>
</gene>
<protein>
    <submittedName>
        <fullName evidence="1">Uncharacterized protein</fullName>
    </submittedName>
</protein>
<comment type="caution">
    <text evidence="1">The sequence shown here is derived from an EMBL/GenBank/DDBJ whole genome shotgun (WGS) entry which is preliminary data.</text>
</comment>